<feature type="chain" id="PRO_5037617693" evidence="1">
    <location>
        <begin position="30"/>
        <end position="75"/>
    </location>
</feature>
<sequence>MLSHCRSKSIYFLIVFLLLFKERLLTIQAILGFDSEITSDLASSCLDMEDSKLTNFLVPLFRTLDTLRSLFNIIM</sequence>
<dbReference type="AlphaFoldDB" id="A0A915Z5Q7"/>
<dbReference type="OrthoDB" id="10282011at2759"/>
<keyword evidence="1" id="KW-0732">Signal</keyword>
<dbReference type="Proteomes" id="UP000684084">
    <property type="component" value="Unassembled WGS sequence"/>
</dbReference>
<dbReference type="EMBL" id="CAGKOT010000017">
    <property type="protein sequence ID" value="CAB5362444.1"/>
    <property type="molecule type" value="Genomic_DNA"/>
</dbReference>
<evidence type="ECO:0000313" key="3">
    <source>
        <dbReference type="Proteomes" id="UP000684084"/>
    </source>
</evidence>
<comment type="caution">
    <text evidence="2">The sequence shown here is derived from an EMBL/GenBank/DDBJ whole genome shotgun (WGS) entry which is preliminary data.</text>
</comment>
<organism evidence="2 3">
    <name type="scientific">Rhizophagus irregularis</name>
    <dbReference type="NCBI Taxonomy" id="588596"/>
    <lineage>
        <taxon>Eukaryota</taxon>
        <taxon>Fungi</taxon>
        <taxon>Fungi incertae sedis</taxon>
        <taxon>Mucoromycota</taxon>
        <taxon>Glomeromycotina</taxon>
        <taxon>Glomeromycetes</taxon>
        <taxon>Glomerales</taxon>
        <taxon>Glomeraceae</taxon>
        <taxon>Rhizophagus</taxon>
    </lineage>
</organism>
<protein>
    <submittedName>
        <fullName evidence="2">Uncharacterized protein</fullName>
    </submittedName>
</protein>
<reference evidence="2" key="1">
    <citation type="submission" date="2020-05" db="EMBL/GenBank/DDBJ databases">
        <authorList>
            <person name="Rincon C."/>
            <person name="Sanders R I."/>
            <person name="Robbins C."/>
            <person name="Chaturvedi A."/>
        </authorList>
    </citation>
    <scope>NUCLEOTIDE SEQUENCE</scope>
    <source>
        <strain evidence="2">CHB12</strain>
    </source>
</reference>
<evidence type="ECO:0000256" key="1">
    <source>
        <dbReference type="SAM" id="SignalP"/>
    </source>
</evidence>
<proteinExistence type="predicted"/>
<feature type="signal peptide" evidence="1">
    <location>
        <begin position="1"/>
        <end position="29"/>
    </location>
</feature>
<dbReference type="VEuPathDB" id="FungiDB:RhiirFUN_023902"/>
<evidence type="ECO:0000313" key="2">
    <source>
        <dbReference type="EMBL" id="CAB5362444.1"/>
    </source>
</evidence>
<name>A0A915Z5Q7_9GLOM</name>
<accession>A0A915Z5Q7</accession>
<gene>
    <name evidence="2" type="ORF">CHRIB12_LOCUS9093</name>
</gene>